<feature type="region of interest" description="Disordered" evidence="1">
    <location>
        <begin position="36"/>
        <end position="65"/>
    </location>
</feature>
<accession>A0A5B8FGR2</accession>
<evidence type="ECO:0000256" key="2">
    <source>
        <dbReference type="SAM" id="Phobius"/>
    </source>
</evidence>
<organism evidence="3 4">
    <name type="scientific">Paroceanicella profunda</name>
    <dbReference type="NCBI Taxonomy" id="2579971"/>
    <lineage>
        <taxon>Bacteria</taxon>
        <taxon>Pseudomonadati</taxon>
        <taxon>Pseudomonadota</taxon>
        <taxon>Alphaproteobacteria</taxon>
        <taxon>Rhodobacterales</taxon>
        <taxon>Paracoccaceae</taxon>
        <taxon>Paroceanicella</taxon>
    </lineage>
</organism>
<dbReference type="EMBL" id="CP040818">
    <property type="protein sequence ID" value="QDL91178.1"/>
    <property type="molecule type" value="Genomic_DNA"/>
</dbReference>
<name>A0A5B8FGR2_9RHOB</name>
<evidence type="ECO:0000313" key="3">
    <source>
        <dbReference type="EMBL" id="QDL91178.1"/>
    </source>
</evidence>
<sequence>MSSYYAPAGDCPRHGPYDDGVCAACEAEKAARSAAKSAARPAAGPAAKPTPRARAEDTRRGGPTLGSFVVLGLLAFGLVLWFS</sequence>
<gene>
    <name evidence="3" type="ORF">FDP22_04910</name>
</gene>
<keyword evidence="2" id="KW-0812">Transmembrane</keyword>
<protein>
    <submittedName>
        <fullName evidence="3">Uncharacterized protein</fullName>
    </submittedName>
</protein>
<keyword evidence="2" id="KW-1133">Transmembrane helix</keyword>
<evidence type="ECO:0000256" key="1">
    <source>
        <dbReference type="SAM" id="MobiDB-lite"/>
    </source>
</evidence>
<keyword evidence="2" id="KW-0472">Membrane</keyword>
<reference evidence="3 4" key="1">
    <citation type="submission" date="2019-06" db="EMBL/GenBank/DDBJ databases">
        <title>Genome sequence of Rhodobacteraceae bacterium D4M1.</title>
        <authorList>
            <person name="Cao J."/>
        </authorList>
    </citation>
    <scope>NUCLEOTIDE SEQUENCE [LARGE SCALE GENOMIC DNA]</scope>
    <source>
        <strain evidence="3 4">D4M1</strain>
    </source>
</reference>
<dbReference type="RefSeq" id="WP_138575576.1">
    <property type="nucleotide sequence ID" value="NZ_CP040818.1"/>
</dbReference>
<feature type="compositionally biased region" description="Low complexity" evidence="1">
    <location>
        <begin position="36"/>
        <end position="52"/>
    </location>
</feature>
<dbReference type="Proteomes" id="UP000305888">
    <property type="component" value="Chromosome"/>
</dbReference>
<dbReference type="KEGG" id="ppru:FDP22_04910"/>
<feature type="transmembrane region" description="Helical" evidence="2">
    <location>
        <begin position="62"/>
        <end position="82"/>
    </location>
</feature>
<dbReference type="AlphaFoldDB" id="A0A5B8FGR2"/>
<evidence type="ECO:0000313" key="4">
    <source>
        <dbReference type="Proteomes" id="UP000305888"/>
    </source>
</evidence>
<proteinExistence type="predicted"/>
<keyword evidence="4" id="KW-1185">Reference proteome</keyword>